<evidence type="ECO:0000256" key="6">
    <source>
        <dbReference type="ARBA" id="ARBA00022989"/>
    </source>
</evidence>
<dbReference type="InterPro" id="IPR050256">
    <property type="entry name" value="Glycosyltransferase_2"/>
</dbReference>
<dbReference type="RefSeq" id="WP_345325011.1">
    <property type="nucleotide sequence ID" value="NZ_BAABGA010000049.1"/>
</dbReference>
<keyword evidence="7 8" id="KW-0472">Membrane</keyword>
<comment type="caution">
    <text evidence="11">The sequence shown here is derived from an EMBL/GenBank/DDBJ whole genome shotgun (WGS) entry which is preliminary data.</text>
</comment>
<evidence type="ECO:0000259" key="9">
    <source>
        <dbReference type="Pfam" id="PF00535"/>
    </source>
</evidence>
<dbReference type="PANTHER" id="PTHR48090">
    <property type="entry name" value="UNDECAPRENYL-PHOSPHATE 4-DEOXY-4-FORMAMIDO-L-ARABINOSE TRANSFERASE-RELATED"/>
    <property type="match status" value="1"/>
</dbReference>
<keyword evidence="5" id="KW-0448">Lipopolysaccharide biosynthesis</keyword>
<evidence type="ECO:0000256" key="5">
    <source>
        <dbReference type="ARBA" id="ARBA00022985"/>
    </source>
</evidence>
<keyword evidence="3" id="KW-0808">Transferase</keyword>
<dbReference type="Pfam" id="PF00535">
    <property type="entry name" value="Glycos_transf_2"/>
    <property type="match status" value="1"/>
</dbReference>
<name>A0ABP8N655_9BACT</name>
<sequence>MYAKDRSGAAPTLSLILPAWNESEVIRRAIDEADSALRQLTHDYEIIVVDDGSTDGTGELVEQAAKSNPHVRLLQHHPNQGYGASIRSGFAAARKDLVVFTDADCQFDLTELDRFVLLADRYDIVCGYRIDRKDTPLRCLYSRVYNQMVRILLRTEVRDVDCALKMFHREVVQKLEISGSGFLVNSEILTRAKQARYKIVEVGVSHRPRTDGTSTVSISHIPKVLCSLARFWWNAVQFPVCDDSAIAVSPAHQSQATTVQDRRYVWASVGLLLIAAFFMLTNLGYPLIDRDETRYAEIPREMIATGNWVLPQLNFHSYYDKPPLVYWLCAISFKLFGITETAARLVPALAALATIASTMWFGARVFGKRIGLLSGVVLLLSAGFAFTSRYLLLDGVMTLFISLSLFTAYEAICSGEMKLSWWLLSGVFCGLAFLTKGPVALILWLPPVFAFAWLSDTYAKPRGWHYGMIAGVTFAVAVPWMIAVSLQDASFLTEFFYTHNLKRFAGGFHRQPIWYFVPVLLVAGHPWSFLAVPYAHFLFRQSGESRYQRPAVVGYLLLWSVWCFVFFSLSRCKLPTYLLPAAPAFALMVGHYLDYVLDGSADKASFWFARFWSPRTATVTTCGVGIAFVVYIAVYVGDASSLIYAWATLWAALLCCSLFTLFGKRDDTGYAWPASMGTALLLAFMVMHHWVPTYSQGETLFGHASPLAEQIALQSNPAIATVAHEFSGVPFYLNRSDVGNFGGLDDPQLRSLVSANERTVLVVEKRIPSEQLERYFPPGTRIRRLGNRGQAQVIEVVNPTTIAKRVQPKRRSVAR</sequence>
<dbReference type="InterPro" id="IPR038731">
    <property type="entry name" value="RgtA/B/C-like"/>
</dbReference>
<dbReference type="Pfam" id="PF13231">
    <property type="entry name" value="PMT_2"/>
    <property type="match status" value="1"/>
</dbReference>
<feature type="transmembrane region" description="Helical" evidence="8">
    <location>
        <begin position="551"/>
        <end position="570"/>
    </location>
</feature>
<dbReference type="Proteomes" id="UP001500840">
    <property type="component" value="Unassembled WGS sequence"/>
</dbReference>
<feature type="transmembrane region" description="Helical" evidence="8">
    <location>
        <begin position="345"/>
        <end position="363"/>
    </location>
</feature>
<evidence type="ECO:0000256" key="4">
    <source>
        <dbReference type="ARBA" id="ARBA00022692"/>
    </source>
</evidence>
<evidence type="ECO:0000256" key="1">
    <source>
        <dbReference type="ARBA" id="ARBA00022475"/>
    </source>
</evidence>
<feature type="transmembrane region" description="Helical" evidence="8">
    <location>
        <begin position="617"/>
        <end position="637"/>
    </location>
</feature>
<feature type="transmembrane region" description="Helical" evidence="8">
    <location>
        <begin position="576"/>
        <end position="597"/>
    </location>
</feature>
<evidence type="ECO:0000256" key="3">
    <source>
        <dbReference type="ARBA" id="ARBA00022679"/>
    </source>
</evidence>
<dbReference type="CDD" id="cd04179">
    <property type="entry name" value="DPM_DPG-synthase_like"/>
    <property type="match status" value="1"/>
</dbReference>
<organism evidence="11 12">
    <name type="scientific">Novipirellula rosea</name>
    <dbReference type="NCBI Taxonomy" id="1031540"/>
    <lineage>
        <taxon>Bacteria</taxon>
        <taxon>Pseudomonadati</taxon>
        <taxon>Planctomycetota</taxon>
        <taxon>Planctomycetia</taxon>
        <taxon>Pirellulales</taxon>
        <taxon>Pirellulaceae</taxon>
        <taxon>Novipirellula</taxon>
    </lineage>
</organism>
<evidence type="ECO:0000256" key="8">
    <source>
        <dbReference type="SAM" id="Phobius"/>
    </source>
</evidence>
<gene>
    <name evidence="11" type="ORF">GCM10023156_40720</name>
</gene>
<evidence type="ECO:0000256" key="7">
    <source>
        <dbReference type="ARBA" id="ARBA00023136"/>
    </source>
</evidence>
<dbReference type="EMBL" id="BAABGA010000049">
    <property type="protein sequence ID" value="GAA4460151.1"/>
    <property type="molecule type" value="Genomic_DNA"/>
</dbReference>
<evidence type="ECO:0000259" key="10">
    <source>
        <dbReference type="Pfam" id="PF13231"/>
    </source>
</evidence>
<feature type="transmembrane region" description="Helical" evidence="8">
    <location>
        <begin position="264"/>
        <end position="285"/>
    </location>
</feature>
<dbReference type="PANTHER" id="PTHR48090:SF3">
    <property type="entry name" value="UNDECAPRENYL-PHOSPHATE 4-DEOXY-4-FORMAMIDO-L-ARABINOSE TRANSFERASE"/>
    <property type="match status" value="1"/>
</dbReference>
<proteinExistence type="predicted"/>
<accession>A0ABP8N655</accession>
<feature type="domain" description="Glycosyltransferase 2-like" evidence="9">
    <location>
        <begin position="14"/>
        <end position="175"/>
    </location>
</feature>
<feature type="transmembrane region" description="Helical" evidence="8">
    <location>
        <begin position="466"/>
        <end position="486"/>
    </location>
</feature>
<feature type="domain" description="Glycosyltransferase RgtA/B/C/D-like" evidence="10">
    <location>
        <begin position="320"/>
        <end position="480"/>
    </location>
</feature>
<feature type="transmembrane region" description="Helical" evidence="8">
    <location>
        <begin position="419"/>
        <end position="435"/>
    </location>
</feature>
<keyword evidence="1" id="KW-1003">Cell membrane</keyword>
<feature type="transmembrane region" description="Helical" evidence="8">
    <location>
        <begin position="643"/>
        <end position="663"/>
    </location>
</feature>
<feature type="transmembrane region" description="Helical" evidence="8">
    <location>
        <begin position="670"/>
        <end position="691"/>
    </location>
</feature>
<feature type="transmembrane region" description="Helical" evidence="8">
    <location>
        <begin position="513"/>
        <end position="539"/>
    </location>
</feature>
<feature type="transmembrane region" description="Helical" evidence="8">
    <location>
        <begin position="392"/>
        <end position="412"/>
    </location>
</feature>
<keyword evidence="6 8" id="KW-1133">Transmembrane helix</keyword>
<dbReference type="InterPro" id="IPR001173">
    <property type="entry name" value="Glyco_trans_2-like"/>
</dbReference>
<dbReference type="SUPFAM" id="SSF53448">
    <property type="entry name" value="Nucleotide-diphospho-sugar transferases"/>
    <property type="match status" value="1"/>
</dbReference>
<evidence type="ECO:0000313" key="11">
    <source>
        <dbReference type="EMBL" id="GAA4460151.1"/>
    </source>
</evidence>
<feature type="transmembrane region" description="Helical" evidence="8">
    <location>
        <begin position="370"/>
        <end position="386"/>
    </location>
</feature>
<keyword evidence="12" id="KW-1185">Reference proteome</keyword>
<protein>
    <submittedName>
        <fullName evidence="11">Glycosyltransferase</fullName>
    </submittedName>
</protein>
<reference evidence="12" key="1">
    <citation type="journal article" date="2019" name="Int. J. Syst. Evol. Microbiol.">
        <title>The Global Catalogue of Microorganisms (GCM) 10K type strain sequencing project: providing services to taxonomists for standard genome sequencing and annotation.</title>
        <authorList>
            <consortium name="The Broad Institute Genomics Platform"/>
            <consortium name="The Broad Institute Genome Sequencing Center for Infectious Disease"/>
            <person name="Wu L."/>
            <person name="Ma J."/>
        </authorList>
    </citation>
    <scope>NUCLEOTIDE SEQUENCE [LARGE SCALE GENOMIC DNA]</scope>
    <source>
        <strain evidence="12">JCM 17759</strain>
    </source>
</reference>
<evidence type="ECO:0000313" key="12">
    <source>
        <dbReference type="Proteomes" id="UP001500840"/>
    </source>
</evidence>
<dbReference type="InterPro" id="IPR029044">
    <property type="entry name" value="Nucleotide-diphossugar_trans"/>
</dbReference>
<dbReference type="Gene3D" id="3.90.550.10">
    <property type="entry name" value="Spore Coat Polysaccharide Biosynthesis Protein SpsA, Chain A"/>
    <property type="match status" value="1"/>
</dbReference>
<evidence type="ECO:0000256" key="2">
    <source>
        <dbReference type="ARBA" id="ARBA00022676"/>
    </source>
</evidence>
<keyword evidence="4 8" id="KW-0812">Transmembrane</keyword>
<keyword evidence="2" id="KW-0328">Glycosyltransferase</keyword>